<evidence type="ECO:0000256" key="1">
    <source>
        <dbReference type="ARBA" id="ARBA00004871"/>
    </source>
</evidence>
<dbReference type="Pfam" id="PF18317">
    <property type="entry name" value="SDH_C"/>
    <property type="match status" value="1"/>
</dbReference>
<gene>
    <name evidence="5" type="ORF">ACFPKY_21200</name>
</gene>
<dbReference type="GO" id="GO:0004764">
    <property type="term" value="F:shikimate 3-dehydrogenase (NADP+) activity"/>
    <property type="evidence" value="ECO:0007669"/>
    <property type="project" value="UniProtKB-EC"/>
</dbReference>
<dbReference type="Pfam" id="PF08501">
    <property type="entry name" value="Shikimate_dh_N"/>
    <property type="match status" value="1"/>
</dbReference>
<sequence>MRCAVLGDPIAHSLSPTLHRAGYAEVGLDWQYDSIRVTAEEFPAFVLGCGPEWRGLSLTMPHKRSGLAFTHGTVTERARLAGGVNTLVFVEDGLFADNTDLPGAVAAIRERYDGPVTAATVLGGGATAASTGLALCELGARTVRVLARTPERAADAAEAIRAHPSRPEVVLDALADGEVTGEVVVSTIPAAAQDAALVARCDDVPVVFEVVYDPWPTPLAAAARDRVLISGLDLLVHQAVLQFELFTGLPGPLDAMRTAGEEALAARRAGP</sequence>
<dbReference type="EMBL" id="JBHSMD010000011">
    <property type="protein sequence ID" value="MFC5495639.1"/>
    <property type="molecule type" value="Genomic_DNA"/>
</dbReference>
<dbReference type="Gene3D" id="3.40.50.720">
    <property type="entry name" value="NAD(P)-binding Rossmann-like Domain"/>
    <property type="match status" value="1"/>
</dbReference>
<evidence type="ECO:0000313" key="6">
    <source>
        <dbReference type="Proteomes" id="UP001595956"/>
    </source>
</evidence>
<dbReference type="InterPro" id="IPR022893">
    <property type="entry name" value="Shikimate_DH_fam"/>
</dbReference>
<comment type="caution">
    <text evidence="5">The sequence shown here is derived from an EMBL/GenBank/DDBJ whole genome shotgun (WGS) entry which is preliminary data.</text>
</comment>
<dbReference type="InterPro" id="IPR041121">
    <property type="entry name" value="SDH_C"/>
</dbReference>
<organism evidence="5 6">
    <name type="scientific">Nocardioides caricicola</name>
    <dbReference type="NCBI Taxonomy" id="634770"/>
    <lineage>
        <taxon>Bacteria</taxon>
        <taxon>Bacillati</taxon>
        <taxon>Actinomycetota</taxon>
        <taxon>Actinomycetes</taxon>
        <taxon>Propionibacteriales</taxon>
        <taxon>Nocardioidaceae</taxon>
        <taxon>Nocardioides</taxon>
    </lineage>
</organism>
<keyword evidence="6" id="KW-1185">Reference proteome</keyword>
<dbReference type="Gene3D" id="3.40.50.10860">
    <property type="entry name" value="Leucine Dehydrogenase, chain A, domain 1"/>
    <property type="match status" value="1"/>
</dbReference>
<dbReference type="SUPFAM" id="SSF53223">
    <property type="entry name" value="Aminoacid dehydrogenase-like, N-terminal domain"/>
    <property type="match status" value="1"/>
</dbReference>
<name>A0ABW0N9L9_9ACTN</name>
<keyword evidence="2" id="KW-0028">Amino-acid biosynthesis</keyword>
<dbReference type="EC" id="1.1.1.25" evidence="5"/>
<dbReference type="PANTHER" id="PTHR21089:SF1">
    <property type="entry name" value="BIFUNCTIONAL 3-DEHYDROQUINATE DEHYDRATASE_SHIKIMATE DEHYDROGENASE, CHLOROPLASTIC"/>
    <property type="match status" value="1"/>
</dbReference>
<keyword evidence="2" id="KW-0057">Aromatic amino acid biosynthesis</keyword>
<evidence type="ECO:0000259" key="4">
    <source>
        <dbReference type="Pfam" id="PF18317"/>
    </source>
</evidence>
<dbReference type="InterPro" id="IPR036291">
    <property type="entry name" value="NAD(P)-bd_dom_sf"/>
</dbReference>
<dbReference type="Proteomes" id="UP001595956">
    <property type="component" value="Unassembled WGS sequence"/>
</dbReference>
<dbReference type="InterPro" id="IPR046346">
    <property type="entry name" value="Aminoacid_DH-like_N_sf"/>
</dbReference>
<evidence type="ECO:0000256" key="2">
    <source>
        <dbReference type="ARBA" id="ARBA00023141"/>
    </source>
</evidence>
<dbReference type="RefSeq" id="WP_345182056.1">
    <property type="nucleotide sequence ID" value="NZ_BAABFQ010000010.1"/>
</dbReference>
<feature type="domain" description="SDH C-terminal" evidence="4">
    <location>
        <begin position="231"/>
        <end position="259"/>
    </location>
</feature>
<keyword evidence="5" id="KW-0560">Oxidoreductase</keyword>
<comment type="pathway">
    <text evidence="1">Metabolic intermediate biosynthesis; chorismate biosynthesis; chorismate from D-erythrose 4-phosphate and phosphoenolpyruvate: step 4/7.</text>
</comment>
<accession>A0ABW0N9L9</accession>
<evidence type="ECO:0000259" key="3">
    <source>
        <dbReference type="Pfam" id="PF08501"/>
    </source>
</evidence>
<reference evidence="6" key="1">
    <citation type="journal article" date="2019" name="Int. J. Syst. Evol. Microbiol.">
        <title>The Global Catalogue of Microorganisms (GCM) 10K type strain sequencing project: providing services to taxonomists for standard genome sequencing and annotation.</title>
        <authorList>
            <consortium name="The Broad Institute Genomics Platform"/>
            <consortium name="The Broad Institute Genome Sequencing Center for Infectious Disease"/>
            <person name="Wu L."/>
            <person name="Ma J."/>
        </authorList>
    </citation>
    <scope>NUCLEOTIDE SEQUENCE [LARGE SCALE GENOMIC DNA]</scope>
    <source>
        <strain evidence="6">KACC 13778</strain>
    </source>
</reference>
<evidence type="ECO:0000313" key="5">
    <source>
        <dbReference type="EMBL" id="MFC5495639.1"/>
    </source>
</evidence>
<protein>
    <submittedName>
        <fullName evidence="5">Shikimate dehydrogenase</fullName>
        <ecNumber evidence="5">1.1.1.25</ecNumber>
    </submittedName>
</protein>
<feature type="domain" description="Shikimate dehydrogenase substrate binding N-terminal" evidence="3">
    <location>
        <begin position="5"/>
        <end position="87"/>
    </location>
</feature>
<dbReference type="PANTHER" id="PTHR21089">
    <property type="entry name" value="SHIKIMATE DEHYDROGENASE"/>
    <property type="match status" value="1"/>
</dbReference>
<dbReference type="SUPFAM" id="SSF51735">
    <property type="entry name" value="NAD(P)-binding Rossmann-fold domains"/>
    <property type="match status" value="1"/>
</dbReference>
<dbReference type="NCBIfam" id="NF001311">
    <property type="entry name" value="PRK00258.1-3"/>
    <property type="match status" value="1"/>
</dbReference>
<proteinExistence type="predicted"/>
<dbReference type="InterPro" id="IPR013708">
    <property type="entry name" value="Shikimate_DH-bd_N"/>
</dbReference>